<dbReference type="EMBL" id="CP023702">
    <property type="protein sequence ID" value="QEU76426.1"/>
    <property type="molecule type" value="Genomic_DNA"/>
</dbReference>
<feature type="DNA-binding region" description="H-T-H motif" evidence="4">
    <location>
        <begin position="19"/>
        <end position="38"/>
    </location>
</feature>
<dbReference type="Gene3D" id="1.10.357.10">
    <property type="entry name" value="Tetracycline Repressor, domain 2"/>
    <property type="match status" value="1"/>
</dbReference>
<dbReference type="PANTHER" id="PTHR47506">
    <property type="entry name" value="TRANSCRIPTIONAL REGULATORY PROTEIN"/>
    <property type="match status" value="1"/>
</dbReference>
<feature type="domain" description="HTH tetR-type" evidence="5">
    <location>
        <begin position="1"/>
        <end position="56"/>
    </location>
</feature>
<dbReference type="Pfam" id="PF21935">
    <property type="entry name" value="TetR_C_45"/>
    <property type="match status" value="1"/>
</dbReference>
<evidence type="ECO:0000313" key="7">
    <source>
        <dbReference type="Proteomes" id="UP000326178"/>
    </source>
</evidence>
<sequence>MLLESAAHLFVERGYTGTSVNDISDHSGKTSGAIYFHYSSKEKLALAVVREQFATWPQLTARYAAPDVPPLEKLVALSFEVARSLSEDVVARAGARLWAERRTIEAAVPTPFDAWARATTRLLVQARRRGELAEGIEPSATAVTLVCAFFGLCTLADEMPGAPGWGDRLDQWWLLTLTSLQATPEPAALLARARVPARPKEPVPCPI</sequence>
<name>A0A5J6FK68_9ACTN</name>
<dbReference type="KEGG" id="snk:CP967_06215"/>
<gene>
    <name evidence="6" type="ORF">CP967_06215</name>
</gene>
<dbReference type="OrthoDB" id="3237195at2"/>
<evidence type="ECO:0000259" key="5">
    <source>
        <dbReference type="PROSITE" id="PS50977"/>
    </source>
</evidence>
<dbReference type="InterPro" id="IPR054126">
    <property type="entry name" value="CprB_TetR_C"/>
</dbReference>
<dbReference type="InterPro" id="IPR036271">
    <property type="entry name" value="Tet_transcr_reg_TetR-rel_C_sf"/>
</dbReference>
<keyword evidence="2 4" id="KW-0238">DNA-binding</keyword>
<keyword evidence="1" id="KW-0805">Transcription regulation</keyword>
<protein>
    <submittedName>
        <fullName evidence="6">TetR/AcrR family transcriptional regulator</fullName>
    </submittedName>
</protein>
<evidence type="ECO:0000256" key="3">
    <source>
        <dbReference type="ARBA" id="ARBA00023163"/>
    </source>
</evidence>
<dbReference type="PANTHER" id="PTHR47506:SF1">
    <property type="entry name" value="HTH-TYPE TRANSCRIPTIONAL REGULATOR YJDC"/>
    <property type="match status" value="1"/>
</dbReference>
<dbReference type="GO" id="GO:0003677">
    <property type="term" value="F:DNA binding"/>
    <property type="evidence" value="ECO:0007669"/>
    <property type="project" value="UniProtKB-UniRule"/>
</dbReference>
<evidence type="ECO:0000256" key="1">
    <source>
        <dbReference type="ARBA" id="ARBA00023015"/>
    </source>
</evidence>
<dbReference type="InterPro" id="IPR047923">
    <property type="entry name" value="ArpA-like"/>
</dbReference>
<keyword evidence="7" id="KW-1185">Reference proteome</keyword>
<evidence type="ECO:0000256" key="2">
    <source>
        <dbReference type="ARBA" id="ARBA00023125"/>
    </source>
</evidence>
<proteinExistence type="predicted"/>
<dbReference type="AlphaFoldDB" id="A0A5J6FK68"/>
<dbReference type="SUPFAM" id="SSF48498">
    <property type="entry name" value="Tetracyclin repressor-like, C-terminal domain"/>
    <property type="match status" value="1"/>
</dbReference>
<organism evidence="6 7">
    <name type="scientific">Streptomyces nitrosporeus</name>
    <dbReference type="NCBI Taxonomy" id="28894"/>
    <lineage>
        <taxon>Bacteria</taxon>
        <taxon>Bacillati</taxon>
        <taxon>Actinomycetota</taxon>
        <taxon>Actinomycetes</taxon>
        <taxon>Kitasatosporales</taxon>
        <taxon>Streptomycetaceae</taxon>
        <taxon>Streptomyces</taxon>
    </lineage>
</organism>
<dbReference type="PROSITE" id="PS50977">
    <property type="entry name" value="HTH_TETR_2"/>
    <property type="match status" value="1"/>
</dbReference>
<dbReference type="PRINTS" id="PR00455">
    <property type="entry name" value="HTHTETR"/>
</dbReference>
<dbReference type="Pfam" id="PF00440">
    <property type="entry name" value="TetR_N"/>
    <property type="match status" value="1"/>
</dbReference>
<dbReference type="Proteomes" id="UP000326178">
    <property type="component" value="Chromosome"/>
</dbReference>
<accession>A0A5J6FK68</accession>
<dbReference type="SUPFAM" id="SSF46689">
    <property type="entry name" value="Homeodomain-like"/>
    <property type="match status" value="1"/>
</dbReference>
<keyword evidence="3" id="KW-0804">Transcription</keyword>
<dbReference type="InterPro" id="IPR009057">
    <property type="entry name" value="Homeodomain-like_sf"/>
</dbReference>
<evidence type="ECO:0000256" key="4">
    <source>
        <dbReference type="PROSITE-ProRule" id="PRU00335"/>
    </source>
</evidence>
<evidence type="ECO:0000313" key="6">
    <source>
        <dbReference type="EMBL" id="QEU76426.1"/>
    </source>
</evidence>
<reference evidence="6 7" key="1">
    <citation type="submission" date="2017-09" db="EMBL/GenBank/DDBJ databases">
        <authorList>
            <person name="Lee N."/>
            <person name="Cho B.-K."/>
        </authorList>
    </citation>
    <scope>NUCLEOTIDE SEQUENCE [LARGE SCALE GENOMIC DNA]</scope>
    <source>
        <strain evidence="6 7">ATCC 12769</strain>
    </source>
</reference>
<dbReference type="NCBIfam" id="NF041196">
    <property type="entry name" value="ScbR_bind_reg"/>
    <property type="match status" value="1"/>
</dbReference>
<dbReference type="InterPro" id="IPR001647">
    <property type="entry name" value="HTH_TetR"/>
</dbReference>